<protein>
    <recommendedName>
        <fullName evidence="5">Fork-head domain-containing protein</fullName>
    </recommendedName>
</protein>
<keyword evidence="1 3" id="KW-0238">DNA-binding</keyword>
<organism evidence="6 7">
    <name type="scientific">Patiria miniata</name>
    <name type="common">Bat star</name>
    <name type="synonym">Asterina miniata</name>
    <dbReference type="NCBI Taxonomy" id="46514"/>
    <lineage>
        <taxon>Eukaryota</taxon>
        <taxon>Metazoa</taxon>
        <taxon>Echinodermata</taxon>
        <taxon>Eleutherozoa</taxon>
        <taxon>Asterozoa</taxon>
        <taxon>Asteroidea</taxon>
        <taxon>Valvatacea</taxon>
        <taxon>Valvatida</taxon>
        <taxon>Asterinidae</taxon>
        <taxon>Patiria</taxon>
    </lineage>
</organism>
<dbReference type="GeneID" id="119737216"/>
<dbReference type="Proteomes" id="UP000887568">
    <property type="component" value="Unplaced"/>
</dbReference>
<feature type="compositionally biased region" description="Polar residues" evidence="4">
    <location>
        <begin position="184"/>
        <end position="197"/>
    </location>
</feature>
<feature type="compositionally biased region" description="Basic residues" evidence="4">
    <location>
        <begin position="42"/>
        <end position="54"/>
    </location>
</feature>
<feature type="compositionally biased region" description="Polar residues" evidence="4">
    <location>
        <begin position="247"/>
        <end position="257"/>
    </location>
</feature>
<feature type="domain" description="Fork-head" evidence="5">
    <location>
        <begin position="63"/>
        <end position="144"/>
    </location>
</feature>
<sequence length="490" mass="54697">MISLKKFKKENGGHLLGNLVEDQSADHGRKPSTNHGDVRPRAPARRRLSTKGIRRPGYKRRVSAPYSYVELITMAIKASPHCMLTLREIVAYLEENNECFQGSYVGWKNSVRHNLSSSRCFVKLLRNSKRPFGKDNFWAMNPDCSHCHAAKPSWQCNSSVKIPRPSEPSLHQLAPSHPTIFYDQSTVPEPRWQSNGTPPEVQHVGGSTAPSPVFDDQPIESSPIVLPAGASVLPPTVHIDQPVEPASASSSKGDDTSVQLLPLDLSMHTSSTDKFHSPRKAAESSRSQPNPSPVSGLPEVSTPRNDVHYRTHHNLPISRFLNSPTDEETCKDNSSVCLHPESRVAVTDQSTMKHNTTNASSFSRVLPYVMRRPSSSNPDVYGFKSATLCPTAKSYTPWNLVPRDGVPRTPEEVRVFESLYDHYWNQALHEREALYHRQAKLRSWHQYPVVYATSDKLSGCTPISSVPNSCLGRPNSWPPMQCVPLEKHIV</sequence>
<dbReference type="InterPro" id="IPR050211">
    <property type="entry name" value="FOX_domain-containing"/>
</dbReference>
<dbReference type="GO" id="GO:0005634">
    <property type="term" value="C:nucleus"/>
    <property type="evidence" value="ECO:0007669"/>
    <property type="project" value="UniProtKB-SubCell"/>
</dbReference>
<accession>A0A914AV21</accession>
<dbReference type="EnsemblMetazoa" id="XM_038211401.1">
    <property type="protein sequence ID" value="XP_038067329.1"/>
    <property type="gene ID" value="LOC119737216"/>
</dbReference>
<dbReference type="GO" id="GO:0030154">
    <property type="term" value="P:cell differentiation"/>
    <property type="evidence" value="ECO:0007669"/>
    <property type="project" value="TreeGrafter"/>
</dbReference>
<evidence type="ECO:0000256" key="4">
    <source>
        <dbReference type="SAM" id="MobiDB-lite"/>
    </source>
</evidence>
<dbReference type="RefSeq" id="XP_038067329.1">
    <property type="nucleotide sequence ID" value="XM_038211401.1"/>
</dbReference>
<dbReference type="InterPro" id="IPR036390">
    <property type="entry name" value="WH_DNA-bd_sf"/>
</dbReference>
<evidence type="ECO:0000256" key="2">
    <source>
        <dbReference type="ARBA" id="ARBA00023242"/>
    </source>
</evidence>
<dbReference type="PROSITE" id="PS00658">
    <property type="entry name" value="FORK_HEAD_2"/>
    <property type="match status" value="1"/>
</dbReference>
<dbReference type="InterPro" id="IPR001766">
    <property type="entry name" value="Fork_head_dom"/>
</dbReference>
<comment type="subcellular location">
    <subcellularLocation>
        <location evidence="3">Nucleus</location>
    </subcellularLocation>
</comment>
<dbReference type="GO" id="GO:0000981">
    <property type="term" value="F:DNA-binding transcription factor activity, RNA polymerase II-specific"/>
    <property type="evidence" value="ECO:0007669"/>
    <property type="project" value="TreeGrafter"/>
</dbReference>
<evidence type="ECO:0000259" key="5">
    <source>
        <dbReference type="PROSITE" id="PS50039"/>
    </source>
</evidence>
<dbReference type="InterPro" id="IPR030456">
    <property type="entry name" value="TF_fork_head_CS_2"/>
</dbReference>
<dbReference type="PROSITE" id="PS50039">
    <property type="entry name" value="FORK_HEAD_3"/>
    <property type="match status" value="1"/>
</dbReference>
<dbReference type="Gene3D" id="1.10.10.10">
    <property type="entry name" value="Winged helix-like DNA-binding domain superfamily/Winged helix DNA-binding domain"/>
    <property type="match status" value="1"/>
</dbReference>
<dbReference type="InterPro" id="IPR036388">
    <property type="entry name" value="WH-like_DNA-bd_sf"/>
</dbReference>
<dbReference type="SUPFAM" id="SSF46785">
    <property type="entry name" value="Winged helix' DNA-binding domain"/>
    <property type="match status" value="1"/>
</dbReference>
<dbReference type="GO" id="GO:0009653">
    <property type="term" value="P:anatomical structure morphogenesis"/>
    <property type="evidence" value="ECO:0007669"/>
    <property type="project" value="TreeGrafter"/>
</dbReference>
<dbReference type="PANTHER" id="PTHR11829:SF206">
    <property type="entry name" value="FORKHEAD BOX PROTEIN Q1"/>
    <property type="match status" value="1"/>
</dbReference>
<dbReference type="PANTHER" id="PTHR11829">
    <property type="entry name" value="FORKHEAD BOX PROTEIN"/>
    <property type="match status" value="1"/>
</dbReference>
<evidence type="ECO:0000313" key="7">
    <source>
        <dbReference type="Proteomes" id="UP000887568"/>
    </source>
</evidence>
<evidence type="ECO:0000256" key="3">
    <source>
        <dbReference type="PROSITE-ProRule" id="PRU00089"/>
    </source>
</evidence>
<dbReference type="SMART" id="SM00339">
    <property type="entry name" value="FH"/>
    <property type="match status" value="1"/>
</dbReference>
<feature type="DNA-binding region" description="Fork-head" evidence="3">
    <location>
        <begin position="63"/>
        <end position="144"/>
    </location>
</feature>
<dbReference type="GO" id="GO:0000978">
    <property type="term" value="F:RNA polymerase II cis-regulatory region sequence-specific DNA binding"/>
    <property type="evidence" value="ECO:0007669"/>
    <property type="project" value="TreeGrafter"/>
</dbReference>
<feature type="region of interest" description="Disordered" evidence="4">
    <location>
        <begin position="184"/>
        <end position="221"/>
    </location>
</feature>
<proteinExistence type="predicted"/>
<dbReference type="OrthoDB" id="5954824at2759"/>
<evidence type="ECO:0000313" key="6">
    <source>
        <dbReference type="EnsemblMetazoa" id="XP_038067329.1"/>
    </source>
</evidence>
<dbReference type="AlphaFoldDB" id="A0A914AV21"/>
<keyword evidence="2 3" id="KW-0539">Nucleus</keyword>
<feature type="compositionally biased region" description="Basic and acidic residues" evidence="4">
    <location>
        <begin position="271"/>
        <end position="283"/>
    </location>
</feature>
<feature type="region of interest" description="Disordered" evidence="4">
    <location>
        <begin position="269"/>
        <end position="307"/>
    </location>
</feature>
<keyword evidence="7" id="KW-1185">Reference proteome</keyword>
<name>A0A914AV21_PATMI</name>
<feature type="region of interest" description="Disordered" evidence="4">
    <location>
        <begin position="236"/>
        <end position="257"/>
    </location>
</feature>
<dbReference type="OMA" id="FWAMNPD"/>
<evidence type="ECO:0000256" key="1">
    <source>
        <dbReference type="ARBA" id="ARBA00023125"/>
    </source>
</evidence>
<reference evidence="6" key="1">
    <citation type="submission" date="2022-11" db="UniProtKB">
        <authorList>
            <consortium name="EnsemblMetazoa"/>
        </authorList>
    </citation>
    <scope>IDENTIFICATION</scope>
</reference>
<dbReference type="PRINTS" id="PR00053">
    <property type="entry name" value="FORKHEAD"/>
</dbReference>
<dbReference type="Pfam" id="PF00250">
    <property type="entry name" value="Forkhead"/>
    <property type="match status" value="1"/>
</dbReference>
<feature type="region of interest" description="Disordered" evidence="4">
    <location>
        <begin position="21"/>
        <end position="54"/>
    </location>
</feature>